<reference evidence="2" key="1">
    <citation type="journal article" date="2014" name="Proc. Natl. Acad. Sci. U.S.A.">
        <title>Extensive sampling of basidiomycete genomes demonstrates inadequacy of the white-rot/brown-rot paradigm for wood decay fungi.</title>
        <authorList>
            <person name="Riley R."/>
            <person name="Salamov A.A."/>
            <person name="Brown D.W."/>
            <person name="Nagy L.G."/>
            <person name="Floudas D."/>
            <person name="Held B.W."/>
            <person name="Levasseur A."/>
            <person name="Lombard V."/>
            <person name="Morin E."/>
            <person name="Otillar R."/>
            <person name="Lindquist E.A."/>
            <person name="Sun H."/>
            <person name="LaButti K.M."/>
            <person name="Schmutz J."/>
            <person name="Jabbour D."/>
            <person name="Luo H."/>
            <person name="Baker S.E."/>
            <person name="Pisabarro A.G."/>
            <person name="Walton J.D."/>
            <person name="Blanchette R.A."/>
            <person name="Henrissat B."/>
            <person name="Martin F."/>
            <person name="Cullen D."/>
            <person name="Hibbett D.S."/>
            <person name="Grigoriev I.V."/>
        </authorList>
    </citation>
    <scope>NUCLEOTIDE SEQUENCE [LARGE SCALE GENOMIC DNA]</scope>
    <source>
        <strain evidence="2">MUCL 33604</strain>
    </source>
</reference>
<dbReference type="EMBL" id="KL197724">
    <property type="protein sequence ID" value="KDQ55708.1"/>
    <property type="molecule type" value="Genomic_DNA"/>
</dbReference>
<accession>A0A067PLD8</accession>
<dbReference type="AlphaFoldDB" id="A0A067PLD8"/>
<dbReference type="Proteomes" id="UP000027265">
    <property type="component" value="Unassembled WGS sequence"/>
</dbReference>
<sequence>MSEKQSDTCKKARMKSRRTIILVVIQLTLGSAKRQLVPIPFRRPKDRRRDYGRFVSKEEIMTDMPLLERSSTAMTECLVSSPSQCVVQCLLPTTSAS</sequence>
<dbReference type="HOGENOM" id="CLU_2346993_0_0_1"/>
<organism evidence="1 2">
    <name type="scientific">Jaapia argillacea MUCL 33604</name>
    <dbReference type="NCBI Taxonomy" id="933084"/>
    <lineage>
        <taxon>Eukaryota</taxon>
        <taxon>Fungi</taxon>
        <taxon>Dikarya</taxon>
        <taxon>Basidiomycota</taxon>
        <taxon>Agaricomycotina</taxon>
        <taxon>Agaricomycetes</taxon>
        <taxon>Agaricomycetidae</taxon>
        <taxon>Jaapiales</taxon>
        <taxon>Jaapiaceae</taxon>
        <taxon>Jaapia</taxon>
    </lineage>
</organism>
<gene>
    <name evidence="1" type="ORF">JAAARDRAFT_327473</name>
</gene>
<keyword evidence="2" id="KW-1185">Reference proteome</keyword>
<proteinExistence type="predicted"/>
<name>A0A067PLD8_9AGAM</name>
<protein>
    <submittedName>
        <fullName evidence="1">Uncharacterized protein</fullName>
    </submittedName>
</protein>
<evidence type="ECO:0000313" key="2">
    <source>
        <dbReference type="Proteomes" id="UP000027265"/>
    </source>
</evidence>
<evidence type="ECO:0000313" key="1">
    <source>
        <dbReference type="EMBL" id="KDQ55708.1"/>
    </source>
</evidence>
<dbReference type="InParanoid" id="A0A067PLD8"/>